<proteinExistence type="predicted"/>
<dbReference type="Proteomes" id="UP000826271">
    <property type="component" value="Unassembled WGS sequence"/>
</dbReference>
<protein>
    <recommendedName>
        <fullName evidence="2">Tf2-1-like SH3-like domain-containing protein</fullName>
    </recommendedName>
</protein>
<dbReference type="InterPro" id="IPR056924">
    <property type="entry name" value="SH3_Tf2-1"/>
</dbReference>
<sequence length="189" mass="21895">MTNHTTGKTLFEVVYQQPPQHTLDLIPLPKLPRYSVTTEHMETRIDEVQAKVARNIDASNAKYKHAADDKKRRSKVFMEGDPVMIHLRKEQFPASTYNKLKPKKIELCKILKKINVNTYVVDLPDDDEDVLNMCRLHKRLKLPIDDMMAVPNSEPNELRGEKNYTGRKRTREMMSDGGIPERSCRETSC</sequence>
<dbReference type="PANTHER" id="PTHR35046:SF26">
    <property type="entry name" value="RNA-DIRECTED DNA POLYMERASE"/>
    <property type="match status" value="1"/>
</dbReference>
<evidence type="ECO:0000256" key="1">
    <source>
        <dbReference type="SAM" id="MobiDB-lite"/>
    </source>
</evidence>
<dbReference type="AlphaFoldDB" id="A0AAV6XMI0"/>
<dbReference type="Pfam" id="PF24626">
    <property type="entry name" value="SH3_Tf2-1"/>
    <property type="match status" value="1"/>
</dbReference>
<evidence type="ECO:0000313" key="3">
    <source>
        <dbReference type="EMBL" id="KAG8383673.1"/>
    </source>
</evidence>
<dbReference type="EMBL" id="WHWC01000004">
    <property type="protein sequence ID" value="KAG8383673.1"/>
    <property type="molecule type" value="Genomic_DNA"/>
</dbReference>
<name>A0AAV6XMI0_9LAMI</name>
<comment type="caution">
    <text evidence="3">The sequence shown here is derived from an EMBL/GenBank/DDBJ whole genome shotgun (WGS) entry which is preliminary data.</text>
</comment>
<dbReference type="PANTHER" id="PTHR35046">
    <property type="entry name" value="ZINC KNUCKLE (CCHC-TYPE) FAMILY PROTEIN"/>
    <property type="match status" value="1"/>
</dbReference>
<feature type="domain" description="Tf2-1-like SH3-like" evidence="2">
    <location>
        <begin position="80"/>
        <end position="132"/>
    </location>
</feature>
<feature type="region of interest" description="Disordered" evidence="1">
    <location>
        <begin position="151"/>
        <end position="189"/>
    </location>
</feature>
<gene>
    <name evidence="3" type="ORF">BUALT_Bualt04G0038300</name>
</gene>
<organism evidence="3 4">
    <name type="scientific">Buddleja alternifolia</name>
    <dbReference type="NCBI Taxonomy" id="168488"/>
    <lineage>
        <taxon>Eukaryota</taxon>
        <taxon>Viridiplantae</taxon>
        <taxon>Streptophyta</taxon>
        <taxon>Embryophyta</taxon>
        <taxon>Tracheophyta</taxon>
        <taxon>Spermatophyta</taxon>
        <taxon>Magnoliopsida</taxon>
        <taxon>eudicotyledons</taxon>
        <taxon>Gunneridae</taxon>
        <taxon>Pentapetalae</taxon>
        <taxon>asterids</taxon>
        <taxon>lamiids</taxon>
        <taxon>Lamiales</taxon>
        <taxon>Scrophulariaceae</taxon>
        <taxon>Buddlejeae</taxon>
        <taxon>Buddleja</taxon>
    </lineage>
</organism>
<reference evidence="3" key="1">
    <citation type="submission" date="2019-10" db="EMBL/GenBank/DDBJ databases">
        <authorList>
            <person name="Zhang R."/>
            <person name="Pan Y."/>
            <person name="Wang J."/>
            <person name="Ma R."/>
            <person name="Yu S."/>
        </authorList>
    </citation>
    <scope>NUCLEOTIDE SEQUENCE</scope>
    <source>
        <strain evidence="3">LA-IB0</strain>
        <tissue evidence="3">Leaf</tissue>
    </source>
</reference>
<keyword evidence="4" id="KW-1185">Reference proteome</keyword>
<evidence type="ECO:0000259" key="2">
    <source>
        <dbReference type="Pfam" id="PF24626"/>
    </source>
</evidence>
<accession>A0AAV6XMI0</accession>
<evidence type="ECO:0000313" key="4">
    <source>
        <dbReference type="Proteomes" id="UP000826271"/>
    </source>
</evidence>